<feature type="domain" description="FAD/NAD(P)-binding" evidence="6">
    <location>
        <begin position="23"/>
        <end position="349"/>
    </location>
</feature>
<dbReference type="Gene3D" id="3.30.390.30">
    <property type="match status" value="1"/>
</dbReference>
<feature type="binding site" evidence="4">
    <location>
        <position position="293"/>
    </location>
    <ligand>
        <name>NAD(+)</name>
        <dbReference type="ChEBI" id="CHEBI:57540"/>
    </ligand>
</feature>
<feature type="binding site" evidence="4">
    <location>
        <position position="68"/>
    </location>
    <ligand>
        <name>FAD</name>
        <dbReference type="ChEBI" id="CHEBI:57692"/>
    </ligand>
</feature>
<accession>A0A921KTH1</accession>
<dbReference type="PROSITE" id="PS51300">
    <property type="entry name" value="NIRD"/>
    <property type="match status" value="1"/>
</dbReference>
<reference evidence="7" key="2">
    <citation type="submission" date="2021-09" db="EMBL/GenBank/DDBJ databases">
        <authorList>
            <person name="Gilroy R."/>
        </authorList>
    </citation>
    <scope>NUCLEOTIDE SEQUENCE</scope>
    <source>
        <strain evidence="7">1647</strain>
    </source>
</reference>
<feature type="binding site" evidence="4">
    <location>
        <position position="334"/>
    </location>
    <ligand>
        <name>FAD</name>
        <dbReference type="ChEBI" id="CHEBI:57692"/>
    </ligand>
</feature>
<keyword evidence="3 4" id="KW-0274">FAD</keyword>
<dbReference type="Pfam" id="PF07992">
    <property type="entry name" value="Pyr_redox_2"/>
    <property type="match status" value="1"/>
</dbReference>
<comment type="cofactor">
    <cofactor evidence="4">
        <name>FAD</name>
        <dbReference type="ChEBI" id="CHEBI:57692"/>
    </cofactor>
    <text evidence="4">Binds 1 FAD per subunit.</text>
</comment>
<evidence type="ECO:0000313" key="8">
    <source>
        <dbReference type="Proteomes" id="UP000775129"/>
    </source>
</evidence>
<reference evidence="7" key="1">
    <citation type="journal article" date="2021" name="PeerJ">
        <title>Extensive microbial diversity within the chicken gut microbiome revealed by metagenomics and culture.</title>
        <authorList>
            <person name="Gilroy R."/>
            <person name="Ravi A."/>
            <person name="Getino M."/>
            <person name="Pursley I."/>
            <person name="Horton D.L."/>
            <person name="Alikhan N.F."/>
            <person name="Baker D."/>
            <person name="Gharbi K."/>
            <person name="Hall N."/>
            <person name="Watson M."/>
            <person name="Adriaenssens E.M."/>
            <person name="Foster-Nyarko E."/>
            <person name="Jarju S."/>
            <person name="Secka A."/>
            <person name="Antonio M."/>
            <person name="Oren A."/>
            <person name="Chaudhuri R.R."/>
            <person name="La Ragione R."/>
            <person name="Hildebrand F."/>
            <person name="Pallen M.J."/>
        </authorList>
    </citation>
    <scope>NUCLEOTIDE SEQUENCE</scope>
    <source>
        <strain evidence="7">1647</strain>
    </source>
</reference>
<dbReference type="Gene3D" id="3.50.50.60">
    <property type="entry name" value="FAD/NAD(P)-binding domain"/>
    <property type="match status" value="2"/>
</dbReference>
<feature type="binding site" evidence="4">
    <location>
        <position position="140"/>
    </location>
    <ligand>
        <name>FAD</name>
        <dbReference type="ChEBI" id="CHEBI:57692"/>
    </ligand>
</feature>
<organism evidence="7 8">
    <name type="scientific">Brachybacterium paraconglomeratum</name>
    <dbReference type="NCBI Taxonomy" id="173362"/>
    <lineage>
        <taxon>Bacteria</taxon>
        <taxon>Bacillati</taxon>
        <taxon>Actinomycetota</taxon>
        <taxon>Actinomycetes</taxon>
        <taxon>Micrococcales</taxon>
        <taxon>Dermabacteraceae</taxon>
        <taxon>Brachybacterium</taxon>
    </lineage>
</organism>
<evidence type="ECO:0000256" key="2">
    <source>
        <dbReference type="ARBA" id="ARBA00022630"/>
    </source>
</evidence>
<keyword evidence="4" id="KW-0520">NAD</keyword>
<evidence type="ECO:0000259" key="5">
    <source>
        <dbReference type="Pfam" id="PF02852"/>
    </source>
</evidence>
<dbReference type="SUPFAM" id="SSF51905">
    <property type="entry name" value="FAD/NAD(P)-binding domain"/>
    <property type="match status" value="1"/>
</dbReference>
<dbReference type="InterPro" id="IPR001100">
    <property type="entry name" value="Pyr_nuc-diS_OxRdtase"/>
</dbReference>
<name>A0A921KTH1_9MICO</name>
<comment type="caution">
    <text evidence="7">The sequence shown here is derived from an EMBL/GenBank/DDBJ whole genome shotgun (WGS) entry which is preliminary data.</text>
</comment>
<dbReference type="GO" id="GO:0050660">
    <property type="term" value="F:flavin adenine dinucleotide binding"/>
    <property type="evidence" value="ECO:0007669"/>
    <property type="project" value="TreeGrafter"/>
</dbReference>
<dbReference type="InterPro" id="IPR016156">
    <property type="entry name" value="FAD/NAD-linked_Rdtase_dimer_sf"/>
</dbReference>
<dbReference type="InterPro" id="IPR036188">
    <property type="entry name" value="FAD/NAD-bd_sf"/>
</dbReference>
<evidence type="ECO:0000256" key="1">
    <source>
        <dbReference type="ARBA" id="ARBA00007532"/>
    </source>
</evidence>
<dbReference type="PRINTS" id="PR00411">
    <property type="entry name" value="PNDRDTASEI"/>
</dbReference>
<feature type="domain" description="Pyridine nucleotide-disulphide oxidoreductase dimerisation" evidence="5">
    <location>
        <begin position="369"/>
        <end position="476"/>
    </location>
</feature>
<gene>
    <name evidence="7" type="ORF">K8W24_14060</name>
</gene>
<protein>
    <submittedName>
        <fullName evidence="7">NAD(P)H-quinone dehydrogenase</fullName>
    </submittedName>
</protein>
<dbReference type="PIRSF" id="PIRSF000350">
    <property type="entry name" value="Mercury_reductase_MerA"/>
    <property type="match status" value="1"/>
</dbReference>
<dbReference type="NCBIfam" id="NF005883">
    <property type="entry name" value="PRK07845.1"/>
    <property type="match status" value="1"/>
</dbReference>
<proteinExistence type="inferred from homology"/>
<sequence length="488" mass="50421">MDDPSTAIPADPRRVPRCADDVQVVIIGGGPGGYEAALTAARQGARTTLVADRGVGGAAVLTDVVPSKTLIATAEVLDLVAGSRELGIRDADDGAAPTAETLDVDLDAVNTRVRRLADAQSADIRQSLVAAGVEVLDGRGRLDGPDRVEVSGTDGETRVLEADVILLAVGARPRELETAPFDGERILNWTQLYSLQELPEHLIVVGSGVTGAEFASAYRALGSEVTLVSSREKVLPGTDADAADVLEDAFARRGVTVRSRSRAAGARRTADGVVVTLTSGEEIEGSHALMALGGVPGTSDLGLFTAGVRVRESGHIETDRVSRTSVRGIYAAGDCTGVHPLASVAAMQGRIAMHHALGEAVSPLIAAQVSSAIFTSPEIAVVGVSEQEVASGQVRAEVLMLGLETNPRAKMQGIDEGFVKLLVRPDSHTVLGAVVVAPRASELILPYTLAVAHRLTAEQLAGTSTVYPSLTGSLAEVARQKVLAGGSA</sequence>
<dbReference type="InterPro" id="IPR023753">
    <property type="entry name" value="FAD/NAD-binding_dom"/>
</dbReference>
<dbReference type="Pfam" id="PF02852">
    <property type="entry name" value="Pyr_redox_dim"/>
    <property type="match status" value="1"/>
</dbReference>
<dbReference type="PANTHER" id="PTHR43014:SF1">
    <property type="entry name" value="NAD(P)H DEHYDROGENASE (QUINONE)"/>
    <property type="match status" value="1"/>
</dbReference>
<comment type="similarity">
    <text evidence="1">Belongs to the class-I pyridine nucleotide-disulfide oxidoreductase family.</text>
</comment>
<dbReference type="Proteomes" id="UP000775129">
    <property type="component" value="Unassembled WGS sequence"/>
</dbReference>
<dbReference type="GO" id="GO:0003955">
    <property type="term" value="F:NAD(P)H dehydrogenase (quinone) activity"/>
    <property type="evidence" value="ECO:0007669"/>
    <property type="project" value="TreeGrafter"/>
</dbReference>
<dbReference type="PANTHER" id="PTHR43014">
    <property type="entry name" value="MERCURIC REDUCTASE"/>
    <property type="match status" value="1"/>
</dbReference>
<evidence type="ECO:0000313" key="7">
    <source>
        <dbReference type="EMBL" id="HJF50891.1"/>
    </source>
</evidence>
<evidence type="ECO:0000256" key="3">
    <source>
        <dbReference type="ARBA" id="ARBA00022827"/>
    </source>
</evidence>
<evidence type="ECO:0000256" key="4">
    <source>
        <dbReference type="PIRSR" id="PIRSR000350-3"/>
    </source>
</evidence>
<dbReference type="AlphaFoldDB" id="A0A921KTH1"/>
<feature type="binding site" evidence="4">
    <location>
        <begin position="206"/>
        <end position="213"/>
    </location>
    <ligand>
        <name>NAD(+)</name>
        <dbReference type="ChEBI" id="CHEBI:57540"/>
    </ligand>
</feature>
<dbReference type="SUPFAM" id="SSF55424">
    <property type="entry name" value="FAD/NAD-linked reductases, dimerisation (C-terminal) domain"/>
    <property type="match status" value="1"/>
</dbReference>
<dbReference type="PRINTS" id="PR00368">
    <property type="entry name" value="FADPNR"/>
</dbReference>
<keyword evidence="4" id="KW-0547">Nucleotide-binding</keyword>
<dbReference type="EMBL" id="DYWO01000420">
    <property type="protein sequence ID" value="HJF50891.1"/>
    <property type="molecule type" value="Genomic_DNA"/>
</dbReference>
<dbReference type="InterPro" id="IPR004099">
    <property type="entry name" value="Pyr_nucl-diS_OxRdtase_dimer"/>
</dbReference>
<keyword evidence="2" id="KW-0285">Flavoprotein</keyword>
<evidence type="ECO:0000259" key="6">
    <source>
        <dbReference type="Pfam" id="PF07992"/>
    </source>
</evidence>